<evidence type="ECO:0000313" key="6">
    <source>
        <dbReference type="Proteomes" id="UP001492541"/>
    </source>
</evidence>
<accession>A0ABZ3H293</accession>
<keyword evidence="4" id="KW-0378">Hydrolase</keyword>
<evidence type="ECO:0000256" key="4">
    <source>
        <dbReference type="ARBA" id="ARBA00022801"/>
    </source>
</evidence>
<keyword evidence="2 5" id="KW-0645">Protease</keyword>
<dbReference type="EMBL" id="CP087714">
    <property type="protein sequence ID" value="XAT63682.1"/>
    <property type="molecule type" value="Genomic_DNA"/>
</dbReference>
<reference evidence="5 6" key="1">
    <citation type="submission" date="2021-11" db="EMBL/GenBank/DDBJ databases">
        <title>Whole genome of Geoglobus acetivorans.</title>
        <authorList>
            <person name="Liu D."/>
        </authorList>
    </citation>
    <scope>NUCLEOTIDE SEQUENCE [LARGE SCALE GENOMIC DNA]</scope>
    <source>
        <strain evidence="5 6">SBH6</strain>
    </source>
</reference>
<dbReference type="Gene3D" id="3.40.50.1450">
    <property type="entry name" value="HybD-like"/>
    <property type="match status" value="1"/>
</dbReference>
<dbReference type="CDD" id="cd00518">
    <property type="entry name" value="H2MP"/>
    <property type="match status" value="1"/>
</dbReference>
<dbReference type="SUPFAM" id="SSF53163">
    <property type="entry name" value="HybD-like"/>
    <property type="match status" value="1"/>
</dbReference>
<evidence type="ECO:0000256" key="2">
    <source>
        <dbReference type="ARBA" id="ARBA00022670"/>
    </source>
</evidence>
<dbReference type="InterPro" id="IPR023430">
    <property type="entry name" value="Pept_HybD-like_dom_sf"/>
</dbReference>
<keyword evidence="6" id="KW-1185">Reference proteome</keyword>
<evidence type="ECO:0000313" key="5">
    <source>
        <dbReference type="EMBL" id="XAT63682.1"/>
    </source>
</evidence>
<gene>
    <name evidence="5" type="ORF">LPQ35_10560</name>
</gene>
<dbReference type="PRINTS" id="PR00446">
    <property type="entry name" value="HYDRGNUPTAKE"/>
</dbReference>
<dbReference type="PANTHER" id="PTHR30302:SF1">
    <property type="entry name" value="HYDROGENASE 2 MATURATION PROTEASE"/>
    <property type="match status" value="1"/>
</dbReference>
<dbReference type="GeneID" id="90450142"/>
<sequence length="153" mass="17010">MVVIIGAGNLILGDDGFGIHVIERLKKMKEFENVKIVDSMTNSAIMLEAMDGEDKAIIVDAIDVGQEEGVAVYRFNPKEEDFPSDIMLSMHDLHFRDVIAMARDVYNLPDEIVIVGVKPEKVELSLDLSESCSGHIDEVIDFIRKELGINSMS</sequence>
<organism evidence="5 6">
    <name type="scientific">Geoglobus acetivorans</name>
    <dbReference type="NCBI Taxonomy" id="565033"/>
    <lineage>
        <taxon>Archaea</taxon>
        <taxon>Methanobacteriati</taxon>
        <taxon>Methanobacteriota</taxon>
        <taxon>Archaeoglobi</taxon>
        <taxon>Archaeoglobales</taxon>
        <taxon>Archaeoglobaceae</taxon>
        <taxon>Geoglobus</taxon>
    </lineage>
</organism>
<dbReference type="RefSeq" id="WP_193807068.1">
    <property type="nucleotide sequence ID" value="NZ_CP087714.1"/>
</dbReference>
<keyword evidence="3" id="KW-0064">Aspartyl protease</keyword>
<dbReference type="Pfam" id="PF01750">
    <property type="entry name" value="HycI"/>
    <property type="match status" value="1"/>
</dbReference>
<dbReference type="InterPro" id="IPR000671">
    <property type="entry name" value="Peptidase_A31"/>
</dbReference>
<dbReference type="NCBIfam" id="TIGR00072">
    <property type="entry name" value="hydrog_prot"/>
    <property type="match status" value="1"/>
</dbReference>
<evidence type="ECO:0000256" key="1">
    <source>
        <dbReference type="ARBA" id="ARBA00006814"/>
    </source>
</evidence>
<evidence type="ECO:0000256" key="3">
    <source>
        <dbReference type="ARBA" id="ARBA00022750"/>
    </source>
</evidence>
<dbReference type="GO" id="GO:0006508">
    <property type="term" value="P:proteolysis"/>
    <property type="evidence" value="ECO:0007669"/>
    <property type="project" value="UniProtKB-KW"/>
</dbReference>
<dbReference type="GO" id="GO:0008233">
    <property type="term" value="F:peptidase activity"/>
    <property type="evidence" value="ECO:0007669"/>
    <property type="project" value="UniProtKB-KW"/>
</dbReference>
<proteinExistence type="inferred from homology"/>
<dbReference type="PANTHER" id="PTHR30302">
    <property type="entry name" value="HYDROGENASE 1 MATURATION PROTEASE"/>
    <property type="match status" value="1"/>
</dbReference>
<comment type="similarity">
    <text evidence="1">Belongs to the peptidase A31 family.</text>
</comment>
<protein>
    <submittedName>
        <fullName evidence="5">Hydrogenase maturation protease</fullName>
    </submittedName>
</protein>
<dbReference type="Proteomes" id="UP001492541">
    <property type="component" value="Chromosome"/>
</dbReference>
<name>A0ABZ3H293_GEOAI</name>